<comment type="caution">
    <text evidence="2">The sequence shown here is derived from an EMBL/GenBank/DDBJ whole genome shotgun (WGS) entry which is preliminary data.</text>
</comment>
<accession>A0A0F9RBM4</accession>
<evidence type="ECO:0000256" key="1">
    <source>
        <dbReference type="SAM" id="Coils"/>
    </source>
</evidence>
<dbReference type="SMART" id="SM00028">
    <property type="entry name" value="TPR"/>
    <property type="match status" value="12"/>
</dbReference>
<dbReference type="InterPro" id="IPR019734">
    <property type="entry name" value="TPR_rpt"/>
</dbReference>
<feature type="coiled-coil region" evidence="1">
    <location>
        <begin position="391"/>
        <end position="452"/>
    </location>
</feature>
<protein>
    <recommendedName>
        <fullName evidence="3">Tetratricopeptide repeat protein</fullName>
    </recommendedName>
</protein>
<organism evidence="2">
    <name type="scientific">marine sediment metagenome</name>
    <dbReference type="NCBI Taxonomy" id="412755"/>
    <lineage>
        <taxon>unclassified sequences</taxon>
        <taxon>metagenomes</taxon>
        <taxon>ecological metagenomes</taxon>
    </lineage>
</organism>
<sequence>MQKSEEAAQQALKFLELAHKFEEKKNFESSVEYYKKAAGFLKESGYLIHRISDIYERIEELEKIQKKEKIYQQIKTKTQKEQLQNQAFILLDAAKQLESGGFLEDSIEKYNSAIKLLGQSGWSESQFESLKRKIKNISETWKKEQKQDIPEKYETELRNQKPEIVGMFGHKTNIEKKESIAQYRLKKKKNEETQDLAFSHIDKAKLFELDKNHDQAILNYERAIELLNSIGWNEQSKNIQVIINKLKKDKEHFISIQTQLQQPKPILNVNSANEEAIRNSETELKKVTLIEFKEKKKREEEIQTEALNLIDIGNKLEREKDFEQAIQKFDQAIKLFKSINWDSYVQPIINLMEDIKKRKDHEQYVNLLQEKRQKELESLQNSILKRNKGAISKTAEELDLMKKRFEEKRNKLEASETTFFNILEKADNILKEEKFENAINEYKKALTHIENLGPKWETYESSINNTILNIQRIKSGQLEKDYESQQKLEKRGKFELEFQKQITHQLNKERDRLKQKEFVLKDQEKQIIYFEQQKEIGFEFLDSAIGAIKQRDYESAIEAYQNAGKIFAIIQWNEEIPLIENSIKEVEELKRIQKFSKQKRMVEAIERHKKDEEFQNQIASYLQHEREKIKERQIQIKKRNEDKKIREDKREAGFKLLEQAQDEMRQGDFDEAIEILQYAINFFADTQWQDEINTIKNSILEIKNKKKEVELQDQIKLRARLEAEKQDRAFQELITTELKSQQKKLKQKEIIFREREKELAYREQRRTEAFDMLETAQKLVSTGNYDDVLEIYYEVLKIFAQIQWIDEVPILQESIQEIKKRKRELELVKQKQFEISIKKEAADNAFIDQIKYQRELEKVKSSKNLDLKEKRELISTQNFTKQQEAFKMIKEGEIFLQKENFDKAVKNYQEGMNLLREVGWGSHYIILLKETIKTVQNKKIEKEISTQKEFELSLKRQKQEELFQEKVITYLKEEQEKIKEKEIQIQKREELLNILENNKSEAFDIMEEAEKFLNQGNYSQAIDKYRQAELILGGIAFPTEIIKETIQEIQYRRREEDLNKFREMELTIRQEYENSQFQQKIVEKVKLEENNLREKQRKLKELEEDRLKSEEERDNAFKILEEAQTSIEKGEFDKAIELYKKTAEIFRKIQWHEEINLIQNFIHVVEEKRKKADLRRQKLLEEAIKKEKLEADFQKHITKEMIKQREKLKQKEIIHRKKEIELSLREKQKNIAFNLLDKAQNLLSQQKYNEAVESYFEVANIFAQIRWIDEIPIVRGAIKDIERRKNERDNLKQKLLEKAIEDERADYSFKRQIQFQKAQQRIMAKRNREIREEQKKESSQFLIKQQEAFKLIEEGELLLKQNKIEQSIKNYNIAIKILTEIGWTSEYMKLLYETVEVIKHRKSEMVKKKDLEQKLLMEQQAEDIRFNEKVSGYLEKEKERLRNKKIGLQVREDNLGNTENRKSEAFGLMDDAEESLNNGQYKQAVEFYRQAELILNEIGFPAGIVKTMIQKVLEKNREVSIKKQKEFEIKIQNEREELKFLQKSSEALKISEMKNRARQIEIKKEEETLNYLNKRKDEAFDLLEEAEIYINNAQYDKSIGYYHSAELILSEIAFPTVGIRDLIQKVKQKSKEHKLQKQKDLETKIFKEKEEFLTQQKIAENIKIEKERLREKEIQISKMAEIKAKLEERKGFAFKLLDEAEESFNNLDYNQAIANYRKAELILNELHFPTDSISGMISKINQMVKEKDQEEEETIQRNFERLKAEKNLNLLIEERKRQEREKKKAQLLAYQEKEKLIQENMSIRESAYTLLEEAGKFLKERVPDYEKAISLHKQARNLLSEKIGWEPEISNLDALIKDLQKEQINYQQRKKLAEETIILRQKEYEMFQEEVRNRRFEQENLKREQERQFKNLMENQRRIEKIRDDGLKYIDEGKKWAAYHNFDKAFKFFNKAKSKFVKIDWINEINYIQAEIKNTKILEEKVRNEELKITMIQEELNKQRVLEESRRKFEISKLKETVSEVREQANEIADLIERKKIEQKSVKKQEITKILTESKEYGKKMGQLIKIREELIKELEIEEEQKREFQEKLQSAKDREKINNIKRMIKETSEKKKKKT</sequence>
<feature type="coiled-coil region" evidence="1">
    <location>
        <begin position="1078"/>
        <end position="1119"/>
    </location>
</feature>
<evidence type="ECO:0008006" key="3">
    <source>
        <dbReference type="Google" id="ProtNLM"/>
    </source>
</evidence>
<evidence type="ECO:0000313" key="2">
    <source>
        <dbReference type="EMBL" id="KKN53925.1"/>
    </source>
</evidence>
<keyword evidence="1" id="KW-0175">Coiled coil</keyword>
<feature type="coiled-coil region" evidence="1">
    <location>
        <begin position="1975"/>
        <end position="2095"/>
    </location>
</feature>
<gene>
    <name evidence="2" type="ORF">LCGC14_0597470</name>
</gene>
<feature type="coiled-coil region" evidence="1">
    <location>
        <begin position="1524"/>
        <end position="1570"/>
    </location>
</feature>
<proteinExistence type="predicted"/>
<feature type="coiled-coil region" evidence="1">
    <location>
        <begin position="1849"/>
        <end position="1922"/>
    </location>
</feature>
<name>A0A0F9RBM4_9ZZZZ</name>
<dbReference type="InterPro" id="IPR011990">
    <property type="entry name" value="TPR-like_helical_dom_sf"/>
</dbReference>
<reference evidence="2" key="1">
    <citation type="journal article" date="2015" name="Nature">
        <title>Complex archaea that bridge the gap between prokaryotes and eukaryotes.</title>
        <authorList>
            <person name="Spang A."/>
            <person name="Saw J.H."/>
            <person name="Jorgensen S.L."/>
            <person name="Zaremba-Niedzwiedzka K."/>
            <person name="Martijn J."/>
            <person name="Lind A.E."/>
            <person name="van Eijk R."/>
            <person name="Schleper C."/>
            <person name="Guy L."/>
            <person name="Ettema T.J."/>
        </authorList>
    </citation>
    <scope>NUCLEOTIDE SEQUENCE</scope>
</reference>
<dbReference type="PROSITE" id="PS50005">
    <property type="entry name" value="TPR"/>
    <property type="match status" value="1"/>
</dbReference>
<feature type="coiled-coil region" evidence="1">
    <location>
        <begin position="1733"/>
        <end position="1793"/>
    </location>
</feature>
<dbReference type="EMBL" id="LAZR01000951">
    <property type="protein sequence ID" value="KKN53925.1"/>
    <property type="molecule type" value="Genomic_DNA"/>
</dbReference>
<feature type="coiled-coil region" evidence="1">
    <location>
        <begin position="692"/>
        <end position="724"/>
    </location>
</feature>
<feature type="coiled-coil region" evidence="1">
    <location>
        <begin position="496"/>
        <end position="526"/>
    </location>
</feature>
<dbReference type="SUPFAM" id="SSF48452">
    <property type="entry name" value="TPR-like"/>
    <property type="match status" value="4"/>
</dbReference>
<feature type="coiled-coil region" evidence="1">
    <location>
        <begin position="971"/>
        <end position="998"/>
    </location>
</feature>
<feature type="coiled-coil region" evidence="1">
    <location>
        <begin position="1274"/>
        <end position="1301"/>
    </location>
</feature>